<reference evidence="3" key="1">
    <citation type="submission" date="2015-09" db="EMBL/GenBank/DDBJ databases">
        <authorList>
            <person name="Bertelli C."/>
        </authorList>
    </citation>
    <scope>NUCLEOTIDE SEQUENCE [LARGE SCALE GENOMIC DNA]</scope>
    <source>
        <strain evidence="3">KNic</strain>
    </source>
</reference>
<dbReference type="InterPro" id="IPR011009">
    <property type="entry name" value="Kinase-like_dom_sf"/>
</dbReference>
<dbReference type="CDD" id="cd00180">
    <property type="entry name" value="PKc"/>
    <property type="match status" value="1"/>
</dbReference>
<keyword evidence="3" id="KW-1185">Reference proteome</keyword>
<dbReference type="Gene3D" id="1.10.510.10">
    <property type="entry name" value="Transferase(Phosphotransferase) domain 1"/>
    <property type="match status" value="1"/>
</dbReference>
<dbReference type="Pfam" id="PF00069">
    <property type="entry name" value="Pkinase"/>
    <property type="match status" value="1"/>
</dbReference>
<accession>A0A0U5EQF4</accession>
<keyword evidence="2" id="KW-0418">Kinase</keyword>
<protein>
    <submittedName>
        <fullName evidence="2">Protein kinase</fullName>
    </submittedName>
</protein>
<dbReference type="PANTHER" id="PTHR44167">
    <property type="entry name" value="OVARIAN-SPECIFIC SERINE/THREONINE-PROTEIN KINASE LOK-RELATED"/>
    <property type="match status" value="1"/>
</dbReference>
<dbReference type="AlphaFoldDB" id="A0A0U5EQF4"/>
<dbReference type="GO" id="GO:0004674">
    <property type="term" value="F:protein serine/threonine kinase activity"/>
    <property type="evidence" value="ECO:0007669"/>
    <property type="project" value="TreeGrafter"/>
</dbReference>
<organism evidence="2 3">
    <name type="scientific">Candidatus Protochlamydia naegleriophila</name>
    <dbReference type="NCBI Taxonomy" id="389348"/>
    <lineage>
        <taxon>Bacteria</taxon>
        <taxon>Pseudomonadati</taxon>
        <taxon>Chlamydiota</taxon>
        <taxon>Chlamydiia</taxon>
        <taxon>Parachlamydiales</taxon>
        <taxon>Parachlamydiaceae</taxon>
        <taxon>Candidatus Protochlamydia</taxon>
    </lineage>
</organism>
<dbReference type="EMBL" id="LN879502">
    <property type="protein sequence ID" value="CUI16371.1"/>
    <property type="molecule type" value="Genomic_DNA"/>
</dbReference>
<dbReference type="PATRIC" id="fig|389348.3.peg.815"/>
<dbReference type="PROSITE" id="PS50011">
    <property type="entry name" value="PROTEIN_KINASE_DOM"/>
    <property type="match status" value="1"/>
</dbReference>
<dbReference type="PROSITE" id="PS00108">
    <property type="entry name" value="PROTEIN_KINASE_ST"/>
    <property type="match status" value="1"/>
</dbReference>
<dbReference type="SUPFAM" id="SSF56112">
    <property type="entry name" value="Protein kinase-like (PK-like)"/>
    <property type="match status" value="1"/>
</dbReference>
<evidence type="ECO:0000259" key="1">
    <source>
        <dbReference type="PROSITE" id="PS50011"/>
    </source>
</evidence>
<dbReference type="InParanoid" id="A0A0U5EQF4"/>
<dbReference type="PANTHER" id="PTHR44167:SF24">
    <property type="entry name" value="SERINE_THREONINE-PROTEIN KINASE CHK2"/>
    <property type="match status" value="1"/>
</dbReference>
<evidence type="ECO:0000313" key="3">
    <source>
        <dbReference type="Proteomes" id="UP000069902"/>
    </source>
</evidence>
<keyword evidence="2" id="KW-0808">Transferase</keyword>
<dbReference type="KEGG" id="pnl:PNK_0745"/>
<evidence type="ECO:0000313" key="2">
    <source>
        <dbReference type="EMBL" id="CUI16371.1"/>
    </source>
</evidence>
<gene>
    <name evidence="2" type="ORF">PNK_0745</name>
</gene>
<sequence>MLVSLPLNFFLEVHKTKKVFLLIFNHTSTTISEGRFKSVIKVYDLKNPAIYAYALSIPSGDRYVDNYIHKNEEDFLGLFNGTKQIIKVYALHYYGEYQAILMKYYPQDLFGVIEQISRDPVSIAPQIKINYCQQMLETIQLLHAKHVIHRDIKADNFLVEDKAAKGHRLKVADFGLACYDDDQDSLKLVVGTPSYLAPEGWNKNIPARGKPLDIWAAGCVFWMIWKGAAYPWYDHDPEKPDDQEDLMKELLWFHKTRPSPENHLELLLWHMLNPNPEKRWNVELCLDYLNQYGSSFR</sequence>
<dbReference type="InterPro" id="IPR000719">
    <property type="entry name" value="Prot_kinase_dom"/>
</dbReference>
<dbReference type="Proteomes" id="UP000069902">
    <property type="component" value="Chromosome cPNK"/>
</dbReference>
<dbReference type="SMART" id="SM00220">
    <property type="entry name" value="S_TKc"/>
    <property type="match status" value="1"/>
</dbReference>
<name>A0A0U5EQF4_9BACT</name>
<dbReference type="InterPro" id="IPR008271">
    <property type="entry name" value="Ser/Thr_kinase_AS"/>
</dbReference>
<feature type="domain" description="Protein kinase" evidence="1">
    <location>
        <begin position="25"/>
        <end position="293"/>
    </location>
</feature>
<dbReference type="STRING" id="389348.PNK_0745"/>
<dbReference type="GO" id="GO:0005524">
    <property type="term" value="F:ATP binding"/>
    <property type="evidence" value="ECO:0007669"/>
    <property type="project" value="InterPro"/>
</dbReference>
<proteinExistence type="predicted"/>